<feature type="DNA-binding region" description="OmpR/PhoB-type" evidence="7">
    <location>
        <begin position="129"/>
        <end position="228"/>
    </location>
</feature>
<dbReference type="AlphaFoldDB" id="A0A6N3DK37"/>
<name>A0A6N3DK37_9FIRM</name>
<dbReference type="Pfam" id="PF00072">
    <property type="entry name" value="Response_reg"/>
    <property type="match status" value="1"/>
</dbReference>
<accession>A0A6N3DK37</accession>
<dbReference type="Gene3D" id="1.10.10.10">
    <property type="entry name" value="Winged helix-like DNA-binding domain superfamily/Winged helix DNA-binding domain"/>
    <property type="match status" value="1"/>
</dbReference>
<dbReference type="SMART" id="SM00862">
    <property type="entry name" value="Trans_reg_C"/>
    <property type="match status" value="1"/>
</dbReference>
<dbReference type="Gene3D" id="3.40.50.2300">
    <property type="match status" value="1"/>
</dbReference>
<comment type="function">
    <text evidence="5">May play the central regulatory role in sporulation. It may be an element of the effector pathway responsible for the activation of sporulation genes in response to nutritional stress. Spo0A may act in concert with spo0H (a sigma factor) to control the expression of some genes that are critical to the sporulation process.</text>
</comment>
<dbReference type="PANTHER" id="PTHR48111:SF52">
    <property type="entry name" value="TRANSCRIPTIONAL REGULATORY PROTEIN YVRH"/>
    <property type="match status" value="1"/>
</dbReference>
<feature type="domain" description="OmpR/PhoB-type" evidence="9">
    <location>
        <begin position="129"/>
        <end position="228"/>
    </location>
</feature>
<reference evidence="10" key="1">
    <citation type="submission" date="2019-11" db="EMBL/GenBank/DDBJ databases">
        <authorList>
            <person name="Feng L."/>
        </authorList>
    </citation>
    <scope>NUCLEOTIDE SEQUENCE</scope>
    <source>
        <strain evidence="10">RtorquesLFYP15</strain>
    </source>
</reference>
<dbReference type="GO" id="GO:0032993">
    <property type="term" value="C:protein-DNA complex"/>
    <property type="evidence" value="ECO:0007669"/>
    <property type="project" value="TreeGrafter"/>
</dbReference>
<keyword evidence="3 7" id="KW-0238">DNA-binding</keyword>
<dbReference type="SUPFAM" id="SSF52172">
    <property type="entry name" value="CheY-like"/>
    <property type="match status" value="1"/>
</dbReference>
<evidence type="ECO:0000313" key="10">
    <source>
        <dbReference type="EMBL" id="VYU27171.1"/>
    </source>
</evidence>
<dbReference type="Gene3D" id="6.10.250.690">
    <property type="match status" value="1"/>
</dbReference>
<dbReference type="GO" id="GO:0000976">
    <property type="term" value="F:transcription cis-regulatory region binding"/>
    <property type="evidence" value="ECO:0007669"/>
    <property type="project" value="TreeGrafter"/>
</dbReference>
<dbReference type="CDD" id="cd17574">
    <property type="entry name" value="REC_OmpR"/>
    <property type="match status" value="1"/>
</dbReference>
<gene>
    <name evidence="10" type="primary">mtrA</name>
    <name evidence="10" type="ORF">RTLFYP15_01939</name>
</gene>
<evidence type="ECO:0000256" key="2">
    <source>
        <dbReference type="ARBA" id="ARBA00023015"/>
    </source>
</evidence>
<evidence type="ECO:0000259" key="8">
    <source>
        <dbReference type="PROSITE" id="PS50110"/>
    </source>
</evidence>
<organism evidence="10">
    <name type="scientific">[Ruminococcus] torques</name>
    <dbReference type="NCBI Taxonomy" id="33039"/>
    <lineage>
        <taxon>Bacteria</taxon>
        <taxon>Bacillati</taxon>
        <taxon>Bacillota</taxon>
        <taxon>Clostridia</taxon>
        <taxon>Lachnospirales</taxon>
        <taxon>Lachnospiraceae</taxon>
        <taxon>Mediterraneibacter</taxon>
    </lineage>
</organism>
<evidence type="ECO:0000256" key="3">
    <source>
        <dbReference type="ARBA" id="ARBA00023125"/>
    </source>
</evidence>
<dbReference type="InterPro" id="IPR001789">
    <property type="entry name" value="Sig_transdc_resp-reg_receiver"/>
</dbReference>
<dbReference type="InterPro" id="IPR036388">
    <property type="entry name" value="WH-like_DNA-bd_sf"/>
</dbReference>
<feature type="domain" description="Response regulatory" evidence="8">
    <location>
        <begin position="4"/>
        <end position="118"/>
    </location>
</feature>
<evidence type="ECO:0000256" key="7">
    <source>
        <dbReference type="PROSITE-ProRule" id="PRU01091"/>
    </source>
</evidence>
<sequence>MSDKVLIVDDDPSICKLLEKVMKSNDLEPTIATCGKDALSLLRTHTFDLILMDVMLGDMEGFDVIKKLRNQGINTPVMIVSGRNEDYDSLYGLSLGADDYITKPFRPLVLGAKAKALIRRNKNLVLEGNQMLESGPFSYDTATMRFYKNGEELILSSKESALLLLFMKHPQQVFTKDMIYEHVWGNTIAVDDNAIMVYINRLRGKIEDDRQNPQHILTLRGLGYRFVP</sequence>
<dbReference type="Pfam" id="PF00486">
    <property type="entry name" value="Trans_reg_C"/>
    <property type="match status" value="1"/>
</dbReference>
<dbReference type="GO" id="GO:0006355">
    <property type="term" value="P:regulation of DNA-templated transcription"/>
    <property type="evidence" value="ECO:0007669"/>
    <property type="project" value="InterPro"/>
</dbReference>
<evidence type="ECO:0000256" key="4">
    <source>
        <dbReference type="ARBA" id="ARBA00023163"/>
    </source>
</evidence>
<keyword evidence="2" id="KW-0805">Transcription regulation</keyword>
<dbReference type="InterPro" id="IPR039420">
    <property type="entry name" value="WalR-like"/>
</dbReference>
<evidence type="ECO:0000259" key="9">
    <source>
        <dbReference type="PROSITE" id="PS51755"/>
    </source>
</evidence>
<dbReference type="InterPro" id="IPR011006">
    <property type="entry name" value="CheY-like_superfamily"/>
</dbReference>
<dbReference type="PANTHER" id="PTHR48111">
    <property type="entry name" value="REGULATOR OF RPOS"/>
    <property type="match status" value="1"/>
</dbReference>
<proteinExistence type="predicted"/>
<dbReference type="PROSITE" id="PS50110">
    <property type="entry name" value="RESPONSE_REGULATORY"/>
    <property type="match status" value="1"/>
</dbReference>
<dbReference type="GO" id="GO:0000156">
    <property type="term" value="F:phosphorelay response regulator activity"/>
    <property type="evidence" value="ECO:0007669"/>
    <property type="project" value="TreeGrafter"/>
</dbReference>
<evidence type="ECO:0000256" key="1">
    <source>
        <dbReference type="ARBA" id="ARBA00018672"/>
    </source>
</evidence>
<dbReference type="CDD" id="cd00383">
    <property type="entry name" value="trans_reg_C"/>
    <property type="match status" value="1"/>
</dbReference>
<dbReference type="PROSITE" id="PS51755">
    <property type="entry name" value="OMPR_PHOB"/>
    <property type="match status" value="1"/>
</dbReference>
<keyword evidence="6" id="KW-0597">Phosphoprotein</keyword>
<protein>
    <recommendedName>
        <fullName evidence="1">Stage 0 sporulation protein A homolog</fullName>
    </recommendedName>
</protein>
<dbReference type="GO" id="GO:0005829">
    <property type="term" value="C:cytosol"/>
    <property type="evidence" value="ECO:0007669"/>
    <property type="project" value="TreeGrafter"/>
</dbReference>
<dbReference type="InterPro" id="IPR001867">
    <property type="entry name" value="OmpR/PhoB-type_DNA-bd"/>
</dbReference>
<dbReference type="EMBL" id="CACRUQ010000015">
    <property type="protein sequence ID" value="VYU27171.1"/>
    <property type="molecule type" value="Genomic_DNA"/>
</dbReference>
<evidence type="ECO:0000256" key="6">
    <source>
        <dbReference type="PROSITE-ProRule" id="PRU00169"/>
    </source>
</evidence>
<dbReference type="SMART" id="SM00448">
    <property type="entry name" value="REC"/>
    <property type="match status" value="1"/>
</dbReference>
<feature type="modified residue" description="4-aspartylphosphate" evidence="6">
    <location>
        <position position="53"/>
    </location>
</feature>
<dbReference type="RefSeq" id="WP_227165033.1">
    <property type="nucleotide sequence ID" value="NZ_CACRUQ010000015.1"/>
</dbReference>
<evidence type="ECO:0000256" key="5">
    <source>
        <dbReference type="ARBA" id="ARBA00024867"/>
    </source>
</evidence>
<keyword evidence="4" id="KW-0804">Transcription</keyword>